<dbReference type="SUPFAM" id="SSF46785">
    <property type="entry name" value="Winged helix' DNA-binding domain"/>
    <property type="match status" value="1"/>
</dbReference>
<feature type="modified residue" description="4-aspartylphosphate" evidence="6">
    <location>
        <position position="53"/>
    </location>
</feature>
<organism evidence="10 11">
    <name type="scientific">Pedobacter psychrophilus</name>
    <dbReference type="NCBI Taxonomy" id="1826909"/>
    <lineage>
        <taxon>Bacteria</taxon>
        <taxon>Pseudomonadati</taxon>
        <taxon>Bacteroidota</taxon>
        <taxon>Sphingobacteriia</taxon>
        <taxon>Sphingobacteriales</taxon>
        <taxon>Sphingobacteriaceae</taxon>
        <taxon>Pedobacter</taxon>
    </lineage>
</organism>
<keyword evidence="3" id="KW-0805">Transcription regulation</keyword>
<comment type="caution">
    <text evidence="10">The sequence shown here is derived from an EMBL/GenBank/DDBJ whole genome shotgun (WGS) entry which is preliminary data.</text>
</comment>
<dbReference type="InterPro" id="IPR018490">
    <property type="entry name" value="cNMP-bd_dom_sf"/>
</dbReference>
<dbReference type="OrthoDB" id="9127033at2"/>
<dbReference type="InterPro" id="IPR011006">
    <property type="entry name" value="CheY-like_superfamily"/>
</dbReference>
<evidence type="ECO:0000313" key="11">
    <source>
        <dbReference type="Proteomes" id="UP000078459"/>
    </source>
</evidence>
<dbReference type="SMART" id="SM00100">
    <property type="entry name" value="cNMP"/>
    <property type="match status" value="1"/>
</dbReference>
<evidence type="ECO:0000259" key="7">
    <source>
        <dbReference type="PROSITE" id="PS50042"/>
    </source>
</evidence>
<dbReference type="Proteomes" id="UP000078459">
    <property type="component" value="Unassembled WGS sequence"/>
</dbReference>
<dbReference type="PROSITE" id="PS51063">
    <property type="entry name" value="HTH_CRP_2"/>
    <property type="match status" value="1"/>
</dbReference>
<dbReference type="PANTHER" id="PTHR48111:SF4">
    <property type="entry name" value="DNA-BINDING DUAL TRANSCRIPTIONAL REGULATOR OMPR"/>
    <property type="match status" value="1"/>
</dbReference>
<dbReference type="EMBL" id="LWHJ01000028">
    <property type="protein sequence ID" value="OAQ39215.1"/>
    <property type="molecule type" value="Genomic_DNA"/>
</dbReference>
<protein>
    <submittedName>
        <fullName evidence="10">Transcriptional regulator</fullName>
    </submittedName>
</protein>
<dbReference type="GO" id="GO:0032993">
    <property type="term" value="C:protein-DNA complex"/>
    <property type="evidence" value="ECO:0007669"/>
    <property type="project" value="TreeGrafter"/>
</dbReference>
<keyword evidence="1 6" id="KW-0597">Phosphoprotein</keyword>
<dbReference type="PRINTS" id="PR00034">
    <property type="entry name" value="HTHCRP"/>
</dbReference>
<dbReference type="AlphaFoldDB" id="A0A179DDU3"/>
<dbReference type="GO" id="GO:0006355">
    <property type="term" value="P:regulation of DNA-templated transcription"/>
    <property type="evidence" value="ECO:0007669"/>
    <property type="project" value="InterPro"/>
</dbReference>
<evidence type="ECO:0000256" key="6">
    <source>
        <dbReference type="PROSITE-ProRule" id="PRU00169"/>
    </source>
</evidence>
<dbReference type="Pfam" id="PF00072">
    <property type="entry name" value="Response_reg"/>
    <property type="match status" value="1"/>
</dbReference>
<evidence type="ECO:0000259" key="9">
    <source>
        <dbReference type="PROSITE" id="PS51063"/>
    </source>
</evidence>
<dbReference type="Pfam" id="PF13545">
    <property type="entry name" value="HTH_Crp_2"/>
    <property type="match status" value="1"/>
</dbReference>
<dbReference type="InterPro" id="IPR012318">
    <property type="entry name" value="HTH_CRP"/>
</dbReference>
<dbReference type="STRING" id="1826909.A5893_11145"/>
<keyword evidence="4" id="KW-0238">DNA-binding</keyword>
<dbReference type="Gene3D" id="1.10.10.10">
    <property type="entry name" value="Winged helix-like DNA-binding domain superfamily/Winged helix DNA-binding domain"/>
    <property type="match status" value="1"/>
</dbReference>
<sequence>MKQTILIIEDNKDIRESTSEILELANYQTFVAENGKIGVELAQKHLPDLIVCDIMMPELDGYGVLYLLSKNTETAIIPFIFLTAKTERLDIRKGMEMGADDYLTKPFDDIELLNAIESRLKKQNKQQTFYGKGIKAIEKLNESVNDFESLNKLLLHKKVRHLKKGQLLYYDGDASQGLYLVITGKIKISKMTEDGREFVTAIKHTDDYFGIFDALVNKIHTENAEALEDADVCLLHKDQLDLLLMESSILAMKFIHLLSTNLYQKEEQLVQMAYFSVRKRLAETLIRVGEIHNSNCFKISRNDLAAMAGMATETVSRTLSDFKDEKLLEKKGSEIQILAIEKLHNMKN</sequence>
<evidence type="ECO:0000256" key="4">
    <source>
        <dbReference type="ARBA" id="ARBA00023125"/>
    </source>
</evidence>
<keyword evidence="5" id="KW-0804">Transcription</keyword>
<accession>A0A179DDU3</accession>
<reference evidence="10 11" key="2">
    <citation type="submission" date="2016-06" db="EMBL/GenBank/DDBJ databases">
        <title>Pedobacter psychrophilus sp. nov., isolated from Antarctic fragmentary rock.</title>
        <authorList>
            <person name="Svec P."/>
        </authorList>
    </citation>
    <scope>NUCLEOTIDE SEQUENCE [LARGE SCALE GENOMIC DNA]</scope>
    <source>
        <strain evidence="10 11">CCM 8644</strain>
    </source>
</reference>
<dbReference type="SMART" id="SM00448">
    <property type="entry name" value="REC"/>
    <property type="match status" value="1"/>
</dbReference>
<proteinExistence type="predicted"/>
<dbReference type="GO" id="GO:0000976">
    <property type="term" value="F:transcription cis-regulatory region binding"/>
    <property type="evidence" value="ECO:0007669"/>
    <property type="project" value="TreeGrafter"/>
</dbReference>
<keyword evidence="11" id="KW-1185">Reference proteome</keyword>
<reference evidence="10 11" key="1">
    <citation type="submission" date="2016-04" db="EMBL/GenBank/DDBJ databases">
        <authorList>
            <person name="Evans L.H."/>
            <person name="Alamgir A."/>
            <person name="Owens N."/>
            <person name="Weber N.D."/>
            <person name="Virtaneva K."/>
            <person name="Barbian K."/>
            <person name="Babar A."/>
            <person name="Rosenke K."/>
        </authorList>
    </citation>
    <scope>NUCLEOTIDE SEQUENCE [LARGE SCALE GENOMIC DNA]</scope>
    <source>
        <strain evidence="10 11">CCM 8644</strain>
    </source>
</reference>
<dbReference type="InterPro" id="IPR036390">
    <property type="entry name" value="WH_DNA-bd_sf"/>
</dbReference>
<evidence type="ECO:0000259" key="8">
    <source>
        <dbReference type="PROSITE" id="PS50110"/>
    </source>
</evidence>
<dbReference type="SUPFAM" id="SSF52172">
    <property type="entry name" value="CheY-like"/>
    <property type="match status" value="1"/>
</dbReference>
<dbReference type="SMART" id="SM00419">
    <property type="entry name" value="HTH_CRP"/>
    <property type="match status" value="1"/>
</dbReference>
<evidence type="ECO:0000256" key="3">
    <source>
        <dbReference type="ARBA" id="ARBA00023015"/>
    </source>
</evidence>
<dbReference type="RefSeq" id="WP_068822740.1">
    <property type="nucleotide sequence ID" value="NZ_LWHJ01000028.1"/>
</dbReference>
<gene>
    <name evidence="10" type="ORF">A5893_11145</name>
</gene>
<dbReference type="GO" id="GO:0005829">
    <property type="term" value="C:cytosol"/>
    <property type="evidence" value="ECO:0007669"/>
    <property type="project" value="TreeGrafter"/>
</dbReference>
<evidence type="ECO:0000256" key="5">
    <source>
        <dbReference type="ARBA" id="ARBA00023163"/>
    </source>
</evidence>
<feature type="domain" description="Response regulatory" evidence="8">
    <location>
        <begin position="4"/>
        <end position="120"/>
    </location>
</feature>
<evidence type="ECO:0000256" key="1">
    <source>
        <dbReference type="ARBA" id="ARBA00022553"/>
    </source>
</evidence>
<dbReference type="InterPro" id="IPR036388">
    <property type="entry name" value="WH-like_DNA-bd_sf"/>
</dbReference>
<feature type="domain" description="Cyclic nucleotide-binding" evidence="7">
    <location>
        <begin position="146"/>
        <end position="261"/>
    </location>
</feature>
<dbReference type="PANTHER" id="PTHR48111">
    <property type="entry name" value="REGULATOR OF RPOS"/>
    <property type="match status" value="1"/>
</dbReference>
<dbReference type="GO" id="GO:0000156">
    <property type="term" value="F:phosphorelay response regulator activity"/>
    <property type="evidence" value="ECO:0007669"/>
    <property type="project" value="TreeGrafter"/>
</dbReference>
<evidence type="ECO:0000256" key="2">
    <source>
        <dbReference type="ARBA" id="ARBA00023012"/>
    </source>
</evidence>
<dbReference type="InterPro" id="IPR014710">
    <property type="entry name" value="RmlC-like_jellyroll"/>
</dbReference>
<dbReference type="SUPFAM" id="SSF51206">
    <property type="entry name" value="cAMP-binding domain-like"/>
    <property type="match status" value="1"/>
</dbReference>
<dbReference type="CDD" id="cd17574">
    <property type="entry name" value="REC_OmpR"/>
    <property type="match status" value="1"/>
</dbReference>
<dbReference type="InterPro" id="IPR039420">
    <property type="entry name" value="WalR-like"/>
</dbReference>
<dbReference type="Gene3D" id="2.60.120.10">
    <property type="entry name" value="Jelly Rolls"/>
    <property type="match status" value="1"/>
</dbReference>
<keyword evidence="2" id="KW-0902">Two-component regulatory system</keyword>
<feature type="domain" description="HTH crp-type" evidence="9">
    <location>
        <begin position="275"/>
        <end position="341"/>
    </location>
</feature>
<dbReference type="InterPro" id="IPR000595">
    <property type="entry name" value="cNMP-bd_dom"/>
</dbReference>
<dbReference type="InterPro" id="IPR001789">
    <property type="entry name" value="Sig_transdc_resp-reg_receiver"/>
</dbReference>
<evidence type="ECO:0000313" key="10">
    <source>
        <dbReference type="EMBL" id="OAQ39215.1"/>
    </source>
</evidence>
<dbReference type="PROSITE" id="PS50042">
    <property type="entry name" value="CNMP_BINDING_3"/>
    <property type="match status" value="1"/>
</dbReference>
<name>A0A179DDU3_9SPHI</name>
<dbReference type="Pfam" id="PF00027">
    <property type="entry name" value="cNMP_binding"/>
    <property type="match status" value="1"/>
</dbReference>
<dbReference type="CDD" id="cd00038">
    <property type="entry name" value="CAP_ED"/>
    <property type="match status" value="1"/>
</dbReference>
<dbReference type="Gene3D" id="3.40.50.2300">
    <property type="match status" value="1"/>
</dbReference>
<dbReference type="PROSITE" id="PS50110">
    <property type="entry name" value="RESPONSE_REGULATORY"/>
    <property type="match status" value="1"/>
</dbReference>